<evidence type="ECO:0000313" key="1">
    <source>
        <dbReference type="EMBL" id="KXG30660.1"/>
    </source>
</evidence>
<protein>
    <submittedName>
        <fullName evidence="1">Uncharacterized protein</fullName>
    </submittedName>
</protein>
<proteinExistence type="predicted"/>
<reference evidence="2" key="2">
    <citation type="journal article" date="2018" name="Plant J.">
        <title>The Sorghum bicolor reference genome: improved assembly, gene annotations, a transcriptome atlas, and signatures of genome organization.</title>
        <authorList>
            <person name="McCormick R.F."/>
            <person name="Truong S.K."/>
            <person name="Sreedasyam A."/>
            <person name="Jenkins J."/>
            <person name="Shu S."/>
            <person name="Sims D."/>
            <person name="Kennedy M."/>
            <person name="Amirebrahimi M."/>
            <person name="Weers B.D."/>
            <person name="McKinley B."/>
            <person name="Mattison A."/>
            <person name="Morishige D.T."/>
            <person name="Grimwood J."/>
            <person name="Schmutz J."/>
            <person name="Mullet J.E."/>
        </authorList>
    </citation>
    <scope>NUCLEOTIDE SEQUENCE [LARGE SCALE GENOMIC DNA]</scope>
    <source>
        <strain evidence="2">cv. BTx623</strain>
    </source>
</reference>
<dbReference type="OMA" id="HCEIRER"/>
<organism evidence="1 2">
    <name type="scientific">Sorghum bicolor</name>
    <name type="common">Sorghum</name>
    <name type="synonym">Sorghum vulgare</name>
    <dbReference type="NCBI Taxonomy" id="4558"/>
    <lineage>
        <taxon>Eukaryota</taxon>
        <taxon>Viridiplantae</taxon>
        <taxon>Streptophyta</taxon>
        <taxon>Embryophyta</taxon>
        <taxon>Tracheophyta</taxon>
        <taxon>Spermatophyta</taxon>
        <taxon>Magnoliopsida</taxon>
        <taxon>Liliopsida</taxon>
        <taxon>Poales</taxon>
        <taxon>Poaceae</taxon>
        <taxon>PACMAD clade</taxon>
        <taxon>Panicoideae</taxon>
        <taxon>Andropogonodae</taxon>
        <taxon>Andropogoneae</taxon>
        <taxon>Sorghinae</taxon>
        <taxon>Sorghum</taxon>
    </lineage>
</organism>
<evidence type="ECO:0000313" key="2">
    <source>
        <dbReference type="Proteomes" id="UP000000768"/>
    </source>
</evidence>
<sequence>MALVFVLSPPVEAGDIFVPPNHSSLLQSPRRQPGKAVLQEGKFHCEIRFRLVCNHS</sequence>
<dbReference type="InParanoid" id="A0A194YS51"/>
<dbReference type="Proteomes" id="UP000000768">
    <property type="component" value="Chromosome 4"/>
</dbReference>
<gene>
    <name evidence="1" type="ORF">SORBI_3004G219200</name>
</gene>
<dbReference type="AlphaFoldDB" id="A0A194YS51"/>
<dbReference type="EMBL" id="CM000763">
    <property type="protein sequence ID" value="KXG30660.1"/>
    <property type="molecule type" value="Genomic_DNA"/>
</dbReference>
<reference evidence="1 2" key="1">
    <citation type="journal article" date="2009" name="Nature">
        <title>The Sorghum bicolor genome and the diversification of grasses.</title>
        <authorList>
            <person name="Paterson A.H."/>
            <person name="Bowers J.E."/>
            <person name="Bruggmann R."/>
            <person name="Dubchak I."/>
            <person name="Grimwood J."/>
            <person name="Gundlach H."/>
            <person name="Haberer G."/>
            <person name="Hellsten U."/>
            <person name="Mitros T."/>
            <person name="Poliakov A."/>
            <person name="Schmutz J."/>
            <person name="Spannagl M."/>
            <person name="Tang H."/>
            <person name="Wang X."/>
            <person name="Wicker T."/>
            <person name="Bharti A.K."/>
            <person name="Chapman J."/>
            <person name="Feltus F.A."/>
            <person name="Gowik U."/>
            <person name="Grigoriev I.V."/>
            <person name="Lyons E."/>
            <person name="Maher C.A."/>
            <person name="Martis M."/>
            <person name="Narechania A."/>
            <person name="Otillar R.P."/>
            <person name="Penning B.W."/>
            <person name="Salamov A.A."/>
            <person name="Wang Y."/>
            <person name="Zhang L."/>
            <person name="Carpita N.C."/>
            <person name="Freeling M."/>
            <person name="Gingle A.R."/>
            <person name="Hash C.T."/>
            <person name="Keller B."/>
            <person name="Klein P."/>
            <person name="Kresovich S."/>
            <person name="McCann M.C."/>
            <person name="Ming R."/>
            <person name="Peterson D.G."/>
            <person name="Mehboob-ur-Rahman"/>
            <person name="Ware D."/>
            <person name="Westhoff P."/>
            <person name="Mayer K.F."/>
            <person name="Messing J."/>
            <person name="Rokhsar D.S."/>
        </authorList>
    </citation>
    <scope>NUCLEOTIDE SEQUENCE [LARGE SCALE GENOMIC DNA]</scope>
    <source>
        <strain evidence="2">cv. BTx623</strain>
    </source>
</reference>
<keyword evidence="2" id="KW-1185">Reference proteome</keyword>
<accession>A0A194YS51</accession>
<dbReference type="Gramene" id="KXG30660">
    <property type="protein sequence ID" value="KXG30660"/>
    <property type="gene ID" value="SORBI_3004G219200"/>
</dbReference>
<name>A0A194YS51_SORBI</name>